<evidence type="ECO:0000256" key="1">
    <source>
        <dbReference type="SAM" id="Phobius"/>
    </source>
</evidence>
<reference evidence="2 3" key="1">
    <citation type="submission" date="2016-11" db="EMBL/GenBank/DDBJ databases">
        <authorList>
            <person name="Jaros S."/>
            <person name="Januszkiewicz K."/>
            <person name="Wedrychowicz H."/>
        </authorList>
    </citation>
    <scope>NUCLEOTIDE SEQUENCE [LARGE SCALE GENOMIC DNA]</scope>
    <source>
        <strain evidence="2 3">DSM 27063</strain>
    </source>
</reference>
<protein>
    <submittedName>
        <fullName evidence="2">Uncharacterized protein</fullName>
    </submittedName>
</protein>
<gene>
    <name evidence="2" type="ORF">SAMN05444280_10748</name>
</gene>
<dbReference type="InterPro" id="IPR036259">
    <property type="entry name" value="MFS_trans_sf"/>
</dbReference>
<sequence length="148" mass="17093">MSYREKENIINIFSGLLITAIFAWAVYQRHLDGRIDLTDDFQQWGIIFLIYAGVSVVARIIIYIIFHIINAIVTREEDIPQEDERDKLIKLKATRNSHYTFSIGFMAAIIYLALGFAPYTLFIVFVISGLLSEIIDNGSQIYYYRKGV</sequence>
<accession>A0A1M6EMB1</accession>
<dbReference type="OrthoDB" id="981571at2"/>
<organism evidence="2 3">
    <name type="scientific">Tangfeifania diversioriginum</name>
    <dbReference type="NCBI Taxonomy" id="1168035"/>
    <lineage>
        <taxon>Bacteria</taxon>
        <taxon>Pseudomonadati</taxon>
        <taxon>Bacteroidota</taxon>
        <taxon>Bacteroidia</taxon>
        <taxon>Marinilabiliales</taxon>
        <taxon>Prolixibacteraceae</taxon>
        <taxon>Tangfeifania</taxon>
    </lineage>
</organism>
<keyword evidence="3" id="KW-1185">Reference proteome</keyword>
<dbReference type="AlphaFoldDB" id="A0A1M6EMB1"/>
<keyword evidence="1" id="KW-0472">Membrane</keyword>
<proteinExistence type="predicted"/>
<feature type="transmembrane region" description="Helical" evidence="1">
    <location>
        <begin position="46"/>
        <end position="66"/>
    </location>
</feature>
<dbReference type="RefSeq" id="WP_073167250.1">
    <property type="nucleotide sequence ID" value="NZ_FQZE01000007.1"/>
</dbReference>
<feature type="transmembrane region" description="Helical" evidence="1">
    <location>
        <begin position="9"/>
        <end position="26"/>
    </location>
</feature>
<dbReference type="EMBL" id="FQZE01000007">
    <property type="protein sequence ID" value="SHI86604.1"/>
    <property type="molecule type" value="Genomic_DNA"/>
</dbReference>
<dbReference type="SUPFAM" id="SSF103473">
    <property type="entry name" value="MFS general substrate transporter"/>
    <property type="match status" value="1"/>
</dbReference>
<name>A0A1M6EMB1_9BACT</name>
<evidence type="ECO:0000313" key="3">
    <source>
        <dbReference type="Proteomes" id="UP000184050"/>
    </source>
</evidence>
<keyword evidence="1" id="KW-1133">Transmembrane helix</keyword>
<dbReference type="Proteomes" id="UP000184050">
    <property type="component" value="Unassembled WGS sequence"/>
</dbReference>
<evidence type="ECO:0000313" key="2">
    <source>
        <dbReference type="EMBL" id="SHI86604.1"/>
    </source>
</evidence>
<feature type="transmembrane region" description="Helical" evidence="1">
    <location>
        <begin position="99"/>
        <end position="127"/>
    </location>
</feature>
<keyword evidence="1" id="KW-0812">Transmembrane</keyword>
<dbReference type="STRING" id="1168035.SAMN05444280_10748"/>